<feature type="signal peptide" evidence="1">
    <location>
        <begin position="1"/>
        <end position="26"/>
    </location>
</feature>
<reference evidence="2 3" key="1">
    <citation type="journal article" date="2016" name="Genome Announc.">
        <title>First Complete Genome Sequence of a Subdivision 6 Acidobacterium Strain.</title>
        <authorList>
            <person name="Huang S."/>
            <person name="Vieira S."/>
            <person name="Bunk B."/>
            <person name="Riedel T."/>
            <person name="Sproer C."/>
            <person name="Overmann J."/>
        </authorList>
    </citation>
    <scope>NUCLEOTIDE SEQUENCE [LARGE SCALE GENOMIC DNA]</scope>
    <source>
        <strain evidence="3">DSM 100886 HEG_-6_39</strain>
    </source>
</reference>
<reference evidence="3" key="2">
    <citation type="submission" date="2016-04" db="EMBL/GenBank/DDBJ databases">
        <title>First Complete Genome Sequence of a Subdivision 6 Acidobacterium.</title>
        <authorList>
            <person name="Huang S."/>
            <person name="Vieira S."/>
            <person name="Bunk B."/>
            <person name="Riedel T."/>
            <person name="Sproeer C."/>
            <person name="Overmann J."/>
        </authorList>
    </citation>
    <scope>NUCLEOTIDE SEQUENCE [LARGE SCALE GENOMIC DNA]</scope>
    <source>
        <strain evidence="3">DSM 100886 HEG_-6_39</strain>
    </source>
</reference>
<dbReference type="InterPro" id="IPR036698">
    <property type="entry name" value="TM1070-like_sf"/>
</dbReference>
<feature type="chain" id="PRO_5007511970" evidence="1">
    <location>
        <begin position="27"/>
        <end position="1181"/>
    </location>
</feature>
<keyword evidence="3" id="KW-1185">Reference proteome</keyword>
<dbReference type="KEGG" id="abac:LuPra_05025"/>
<accession>A0A143PUC2</accession>
<sequence length="1181" mass="125506" precursor="true">MCSPVRFSSAASSVLLGLLAVGPVQAQSLRVNGNASSTVPAAPDYAAEAKGDPWDFDKSSDYVYAYSLGEDTPQDKANEYTSWEPYPTVQNGIFSGVTRELTPSVQMLFGGVPGAMNARQDTGLQTPIDAGRYVTLSFRLKRSWAAANTEALKVLWEKGRRDVSTPVGVLLLLAKGYDNDTARWINQNPIGSQGNANEWQVYRVRLTDPRVLIGNRFAGTPWNGNIAGLSVTPGSGPVGSTVQIDWMRLTAPSAVTLSWQSLGSNVVITATDGTQTVQVFPEDLTPLGNPPNPRAANGSFPDDSSVSWDYGHLTPGTWTITAAGTSASRSASLVVDASPAFTVLNPDFTGGEDMATTLIGDRWDLANREDVFRYTSPTSALFDIKNAAFTAQGLTGVAWKSGQYGLTQSDSQVRFFDDDLGARFALNPDQARRYHRLTFTIDYDIPVQPTFDPLAPRPFLEDRDAVTGRPGVGGMMRVIWRTAAYRGGAFAESCGLPVQDGGPRTYSIDLSAYAAADIGCAAEGLQFLPAGSAWGALASNITNFRLDLTEGILDTPFTLSNVTLAADDEPDAAGQFVVQWAAQDARYSAAATSADARVAIYIDTDTDPSSKRLVANNLPASAGAYIWDLAATPGGVTPGTYQVYVEMTDAAGYSLGKYASGPLQVARTYDAPMTLAQWQAFYGQTNMAADPDGDGVTNQGEFEAGTSPQIANRSELAEGSTGFFQERVAIANPENRAAIARVIVLFGQRNDLGEAAPPAPVVQDIPIAAYGRYTVNVNALPSATYGGQGRAASVIVESLRGGVVVERTMSFGDSAWGGHTGKALNAPATQWFLAEGAANGFFQTFILMTATGNVAPKVTVDFLLEDGQVVSMPFEFPSTPGRLTVWANELCAPGTSGNGCQRVLAGKAFSTRITADQPITVERAMYFNRGGRTFEGGHASAAVTAPATRWFVAEGATGPNFDTYLLVANPTSTDTVATVRYLTPEGAYTAIYPVRANSRLTLYVDDELRRVSGRNALATQIDVSAEVSAPQPIVVERAMYWFGAFQNWTDAHNSAGVTTTGTNWAMAEGQSGGALKYKTFVLIANPSASDATVQMRLLREGGRAAVTTGTFTVPANSRFTCYAGQPGPCQDAFAQLQDGEMFGVSVESVNGTPIVIERALYWDGGGEAFGAGTNETGVRIR</sequence>
<dbReference type="EMBL" id="CP015136">
    <property type="protein sequence ID" value="AMY11763.1"/>
    <property type="molecule type" value="Genomic_DNA"/>
</dbReference>
<dbReference type="AlphaFoldDB" id="A0A143PUC2"/>
<evidence type="ECO:0000313" key="3">
    <source>
        <dbReference type="Proteomes" id="UP000076079"/>
    </source>
</evidence>
<keyword evidence="1" id="KW-0732">Signal</keyword>
<dbReference type="Gene3D" id="2.60.290.11">
    <property type="entry name" value="TM1070-like"/>
    <property type="match status" value="2"/>
</dbReference>
<organism evidence="2 3">
    <name type="scientific">Luteitalea pratensis</name>
    <dbReference type="NCBI Taxonomy" id="1855912"/>
    <lineage>
        <taxon>Bacteria</taxon>
        <taxon>Pseudomonadati</taxon>
        <taxon>Acidobacteriota</taxon>
        <taxon>Vicinamibacteria</taxon>
        <taxon>Vicinamibacterales</taxon>
        <taxon>Vicinamibacteraceae</taxon>
        <taxon>Luteitalea</taxon>
    </lineage>
</organism>
<gene>
    <name evidence="2" type="ORF">LuPra_05025</name>
</gene>
<evidence type="ECO:0000256" key="1">
    <source>
        <dbReference type="SAM" id="SignalP"/>
    </source>
</evidence>
<dbReference type="Proteomes" id="UP000076079">
    <property type="component" value="Chromosome"/>
</dbReference>
<protein>
    <submittedName>
        <fullName evidence="2">Uncharacterized protein</fullName>
    </submittedName>
</protein>
<dbReference type="STRING" id="1855912.LuPra_05025"/>
<evidence type="ECO:0000313" key="2">
    <source>
        <dbReference type="EMBL" id="AMY11763.1"/>
    </source>
</evidence>
<proteinExistence type="predicted"/>
<name>A0A143PUC2_LUTPR</name>